<evidence type="ECO:0000313" key="5">
    <source>
        <dbReference type="EMBL" id="SMP80711.1"/>
    </source>
</evidence>
<feature type="region of interest" description="Disordered" evidence="3">
    <location>
        <begin position="266"/>
        <end position="292"/>
    </location>
</feature>
<feature type="compositionally biased region" description="Basic and acidic residues" evidence="3">
    <location>
        <begin position="274"/>
        <end position="292"/>
    </location>
</feature>
<name>A0ABY1QUB6_9SPHN</name>
<keyword evidence="6" id="KW-1185">Reference proteome</keyword>
<gene>
    <name evidence="5" type="ORF">SAMN06296065_1159</name>
</gene>
<evidence type="ECO:0000259" key="4">
    <source>
        <dbReference type="Pfam" id="PF06414"/>
    </source>
</evidence>
<proteinExistence type="predicted"/>
<comment type="caution">
    <text evidence="5">The sequence shown here is derived from an EMBL/GenBank/DDBJ whole genome shotgun (WGS) entry which is preliminary data.</text>
</comment>
<dbReference type="InterPro" id="IPR027417">
    <property type="entry name" value="P-loop_NTPase"/>
</dbReference>
<dbReference type="Pfam" id="PF06414">
    <property type="entry name" value="Zeta_toxin"/>
    <property type="match status" value="1"/>
</dbReference>
<evidence type="ECO:0000256" key="3">
    <source>
        <dbReference type="SAM" id="MobiDB-lite"/>
    </source>
</evidence>
<organism evidence="5 6">
    <name type="scientific">Novosphingobium panipatense</name>
    <dbReference type="NCBI Taxonomy" id="428991"/>
    <lineage>
        <taxon>Bacteria</taxon>
        <taxon>Pseudomonadati</taxon>
        <taxon>Pseudomonadota</taxon>
        <taxon>Alphaproteobacteria</taxon>
        <taxon>Sphingomonadales</taxon>
        <taxon>Sphingomonadaceae</taxon>
        <taxon>Novosphingobium</taxon>
    </lineage>
</organism>
<dbReference type="EMBL" id="FXUI01000015">
    <property type="protein sequence ID" value="SMP80711.1"/>
    <property type="molecule type" value="Genomic_DNA"/>
</dbReference>
<evidence type="ECO:0000313" key="6">
    <source>
        <dbReference type="Proteomes" id="UP001157910"/>
    </source>
</evidence>
<evidence type="ECO:0000256" key="1">
    <source>
        <dbReference type="ARBA" id="ARBA00022741"/>
    </source>
</evidence>
<sequence>MDRDPDRYRLSPDKHRAIYKSRIAPLLFAQAAPVERPTALVLGGQPGAGKSALLAAAHAEFDRRGGLIEIIGDDLRAFHPRYSELQRQDDRTAAFFTDRDSGRWIEMAIADAAGRRCNVAVEGTMRLPDKVAETLTRFRDSGFVTDARALAVNPELSALGILQRFIAQKDSRGYGRMTSMEAHRAALGGMLDTLDRMQDERLADRLTIYRRGGEILHRFDFSRPPSPDEPRARAIVERERGRPLTAEEVAYRRREIDRLAPALQRYGIVPQAKAKPDRGRTDQGRGKNPRER</sequence>
<accession>A0ABY1QUB6</accession>
<dbReference type="Gene3D" id="3.40.50.300">
    <property type="entry name" value="P-loop containing nucleotide triphosphate hydrolases"/>
    <property type="match status" value="1"/>
</dbReference>
<protein>
    <submittedName>
        <fullName evidence="5">Zeta toxin</fullName>
    </submittedName>
</protein>
<evidence type="ECO:0000256" key="2">
    <source>
        <dbReference type="ARBA" id="ARBA00022840"/>
    </source>
</evidence>
<dbReference type="Proteomes" id="UP001157910">
    <property type="component" value="Unassembled WGS sequence"/>
</dbReference>
<dbReference type="SUPFAM" id="SSF52540">
    <property type="entry name" value="P-loop containing nucleoside triphosphate hydrolases"/>
    <property type="match status" value="1"/>
</dbReference>
<keyword evidence="2" id="KW-0067">ATP-binding</keyword>
<keyword evidence="1" id="KW-0547">Nucleotide-binding</keyword>
<dbReference type="RefSeq" id="WP_257542285.1">
    <property type="nucleotide sequence ID" value="NZ_FXUI01000015.1"/>
</dbReference>
<feature type="domain" description="Zeta toxin" evidence="4">
    <location>
        <begin position="33"/>
        <end position="215"/>
    </location>
</feature>
<dbReference type="InterPro" id="IPR010488">
    <property type="entry name" value="Zeta_toxin_domain"/>
</dbReference>
<reference evidence="5 6" key="1">
    <citation type="submission" date="2017-05" db="EMBL/GenBank/DDBJ databases">
        <authorList>
            <person name="Varghese N."/>
            <person name="Submissions S."/>
        </authorList>
    </citation>
    <scope>NUCLEOTIDE SEQUENCE [LARGE SCALE GENOMIC DNA]</scope>
    <source>
        <strain evidence="5 6">SM16</strain>
    </source>
</reference>